<evidence type="ECO:0000313" key="2">
    <source>
        <dbReference type="Proteomes" id="UP000012073"/>
    </source>
</evidence>
<dbReference type="AlphaFoldDB" id="R7QKM7"/>
<name>R7QKM7_CHOCR</name>
<organism evidence="1 2">
    <name type="scientific">Chondrus crispus</name>
    <name type="common">Carrageen Irish moss</name>
    <name type="synonym">Polymorpha crispa</name>
    <dbReference type="NCBI Taxonomy" id="2769"/>
    <lineage>
        <taxon>Eukaryota</taxon>
        <taxon>Rhodophyta</taxon>
        <taxon>Florideophyceae</taxon>
        <taxon>Rhodymeniophycidae</taxon>
        <taxon>Gigartinales</taxon>
        <taxon>Gigartinaceae</taxon>
        <taxon>Chondrus</taxon>
    </lineage>
</organism>
<reference evidence="2" key="1">
    <citation type="journal article" date="2013" name="Proc. Natl. Acad. Sci. U.S.A.">
        <title>Genome structure and metabolic features in the red seaweed Chondrus crispus shed light on evolution of the Archaeplastida.</title>
        <authorList>
            <person name="Collen J."/>
            <person name="Porcel B."/>
            <person name="Carre W."/>
            <person name="Ball S.G."/>
            <person name="Chaparro C."/>
            <person name="Tonon T."/>
            <person name="Barbeyron T."/>
            <person name="Michel G."/>
            <person name="Noel B."/>
            <person name="Valentin K."/>
            <person name="Elias M."/>
            <person name="Artiguenave F."/>
            <person name="Arun A."/>
            <person name="Aury J.M."/>
            <person name="Barbosa-Neto J.F."/>
            <person name="Bothwell J.H."/>
            <person name="Bouget F.Y."/>
            <person name="Brillet L."/>
            <person name="Cabello-Hurtado F."/>
            <person name="Capella-Gutierrez S."/>
            <person name="Charrier B."/>
            <person name="Cladiere L."/>
            <person name="Cock J.M."/>
            <person name="Coelho S.M."/>
            <person name="Colleoni C."/>
            <person name="Czjzek M."/>
            <person name="Da Silva C."/>
            <person name="Delage L."/>
            <person name="Denoeud F."/>
            <person name="Deschamps P."/>
            <person name="Dittami S.M."/>
            <person name="Gabaldon T."/>
            <person name="Gachon C.M."/>
            <person name="Groisillier A."/>
            <person name="Herve C."/>
            <person name="Jabbari K."/>
            <person name="Katinka M."/>
            <person name="Kloareg B."/>
            <person name="Kowalczyk N."/>
            <person name="Labadie K."/>
            <person name="Leblanc C."/>
            <person name="Lopez P.J."/>
            <person name="McLachlan D.H."/>
            <person name="Meslet-Cladiere L."/>
            <person name="Moustafa A."/>
            <person name="Nehr Z."/>
            <person name="Nyvall Collen P."/>
            <person name="Panaud O."/>
            <person name="Partensky F."/>
            <person name="Poulain J."/>
            <person name="Rensing S.A."/>
            <person name="Rousvoal S."/>
            <person name="Samson G."/>
            <person name="Symeonidi A."/>
            <person name="Weissenbach J."/>
            <person name="Zambounis A."/>
            <person name="Wincker P."/>
            <person name="Boyen C."/>
        </authorList>
    </citation>
    <scope>NUCLEOTIDE SEQUENCE [LARGE SCALE GENOMIC DNA]</scope>
    <source>
        <strain evidence="2">cv. Stackhouse</strain>
    </source>
</reference>
<dbReference type="GeneID" id="17325604"/>
<dbReference type="Gramene" id="CDF38016">
    <property type="protein sequence ID" value="CDF38016"/>
    <property type="gene ID" value="CHC_T00000514001"/>
</dbReference>
<sequence>MRSQKVFTLSAWPLRRFQTPSHDSGVHLYAAKRSRVSTWRLGAHLIAQEAIQFRHSSASQPRRRVRLHHALWRFRCC</sequence>
<dbReference type="KEGG" id="ccp:CHC_T00000514001"/>
<dbReference type="Proteomes" id="UP000012073">
    <property type="component" value="Unassembled WGS sequence"/>
</dbReference>
<proteinExistence type="predicted"/>
<dbReference type="RefSeq" id="XP_005717885.1">
    <property type="nucleotide sequence ID" value="XM_005717828.1"/>
</dbReference>
<dbReference type="EMBL" id="HG001893">
    <property type="protein sequence ID" value="CDF38016.1"/>
    <property type="molecule type" value="Genomic_DNA"/>
</dbReference>
<protein>
    <submittedName>
        <fullName evidence="1">Uncharacterized protein</fullName>
    </submittedName>
</protein>
<gene>
    <name evidence="1" type="ORF">CHC_T00000514001</name>
</gene>
<evidence type="ECO:0000313" key="1">
    <source>
        <dbReference type="EMBL" id="CDF38016.1"/>
    </source>
</evidence>
<accession>R7QKM7</accession>
<keyword evidence="2" id="KW-1185">Reference proteome</keyword>